<accession>A0A517XVQ5</accession>
<dbReference type="AlphaFoldDB" id="A0A517XVQ5"/>
<dbReference type="EMBL" id="CP036273">
    <property type="protein sequence ID" value="QDU21579.1"/>
    <property type="molecule type" value="Genomic_DNA"/>
</dbReference>
<feature type="chain" id="PRO_5021998744" description="Outer membrane protein beta-barrel domain-containing protein" evidence="2">
    <location>
        <begin position="22"/>
        <end position="329"/>
    </location>
</feature>
<feature type="signal peptide" evidence="2">
    <location>
        <begin position="1"/>
        <end position="21"/>
    </location>
</feature>
<evidence type="ECO:0000313" key="4">
    <source>
        <dbReference type="Proteomes" id="UP000319576"/>
    </source>
</evidence>
<evidence type="ECO:0000256" key="2">
    <source>
        <dbReference type="SAM" id="SignalP"/>
    </source>
</evidence>
<dbReference type="KEGG" id="uli:ETAA1_35490"/>
<dbReference type="RefSeq" id="WP_145240626.1">
    <property type="nucleotide sequence ID" value="NZ_CP036273.1"/>
</dbReference>
<keyword evidence="4" id="KW-1185">Reference proteome</keyword>
<dbReference type="OrthoDB" id="281824at2"/>
<evidence type="ECO:0000313" key="3">
    <source>
        <dbReference type="EMBL" id="QDU21579.1"/>
    </source>
</evidence>
<protein>
    <recommendedName>
        <fullName evidence="5">Outer membrane protein beta-barrel domain-containing protein</fullName>
    </recommendedName>
</protein>
<dbReference type="Proteomes" id="UP000319576">
    <property type="component" value="Chromosome"/>
</dbReference>
<evidence type="ECO:0000256" key="1">
    <source>
        <dbReference type="SAM" id="MobiDB-lite"/>
    </source>
</evidence>
<sequence length="329" mass="34571" precursor="true">MTITRMLPGVVLAAAATAAPAAGQYGFPTYTPPTRMSTPAKLPAPPPSGGSPVLPTGGQETAPAPRPVDPGPAASLGAMTSTPAAGALPPGAYGSPWYTDGPGCCGPLGRNGQVAYELHAETGPNLLFGSGEFTDRLHTGWIVGGGGRTLFFNPEGDAAWTLDLGLSYTYNRGSSANFSDVFIRQPPGTNQLTGQIIPRADILTTSRIRALHRTAFNFAVGRDCFVWGPGNPGEEAGWNVRTGLEVGGRWGTSHVDLVPNNAAESYSRRQAVFHGFYLSGHVNYEVPVGGWVWFGGLTGQYGYDWTNVIPPLKGDVQNVNILLSSGIRF</sequence>
<organism evidence="3 4">
    <name type="scientific">Urbifossiella limnaea</name>
    <dbReference type="NCBI Taxonomy" id="2528023"/>
    <lineage>
        <taxon>Bacteria</taxon>
        <taxon>Pseudomonadati</taxon>
        <taxon>Planctomycetota</taxon>
        <taxon>Planctomycetia</taxon>
        <taxon>Gemmatales</taxon>
        <taxon>Gemmataceae</taxon>
        <taxon>Urbifossiella</taxon>
    </lineage>
</organism>
<proteinExistence type="predicted"/>
<keyword evidence="2" id="KW-0732">Signal</keyword>
<name>A0A517XVQ5_9BACT</name>
<gene>
    <name evidence="3" type="ORF">ETAA1_35490</name>
</gene>
<evidence type="ECO:0008006" key="5">
    <source>
        <dbReference type="Google" id="ProtNLM"/>
    </source>
</evidence>
<reference evidence="3 4" key="1">
    <citation type="submission" date="2019-02" db="EMBL/GenBank/DDBJ databases">
        <title>Deep-cultivation of Planctomycetes and their phenomic and genomic characterization uncovers novel biology.</title>
        <authorList>
            <person name="Wiegand S."/>
            <person name="Jogler M."/>
            <person name="Boedeker C."/>
            <person name="Pinto D."/>
            <person name="Vollmers J."/>
            <person name="Rivas-Marin E."/>
            <person name="Kohn T."/>
            <person name="Peeters S.H."/>
            <person name="Heuer A."/>
            <person name="Rast P."/>
            <person name="Oberbeckmann S."/>
            <person name="Bunk B."/>
            <person name="Jeske O."/>
            <person name="Meyerdierks A."/>
            <person name="Storesund J.E."/>
            <person name="Kallscheuer N."/>
            <person name="Luecker S."/>
            <person name="Lage O.M."/>
            <person name="Pohl T."/>
            <person name="Merkel B.J."/>
            <person name="Hornburger P."/>
            <person name="Mueller R.-W."/>
            <person name="Bruemmer F."/>
            <person name="Labrenz M."/>
            <person name="Spormann A.M."/>
            <person name="Op den Camp H."/>
            <person name="Overmann J."/>
            <person name="Amann R."/>
            <person name="Jetten M.S.M."/>
            <person name="Mascher T."/>
            <person name="Medema M.H."/>
            <person name="Devos D.P."/>
            <person name="Kaster A.-K."/>
            <person name="Ovreas L."/>
            <person name="Rohde M."/>
            <person name="Galperin M.Y."/>
            <person name="Jogler C."/>
        </authorList>
    </citation>
    <scope>NUCLEOTIDE SEQUENCE [LARGE SCALE GENOMIC DNA]</scope>
    <source>
        <strain evidence="3 4">ETA_A1</strain>
    </source>
</reference>
<feature type="region of interest" description="Disordered" evidence="1">
    <location>
        <begin position="33"/>
        <end position="81"/>
    </location>
</feature>